<evidence type="ECO:0000313" key="6">
    <source>
        <dbReference type="EMBL" id="MBP1988464.1"/>
    </source>
</evidence>
<reference evidence="6 7" key="1">
    <citation type="submission" date="2021-03" db="EMBL/GenBank/DDBJ databases">
        <title>Genomic Encyclopedia of Type Strains, Phase IV (KMG-IV): sequencing the most valuable type-strain genomes for metagenomic binning, comparative biology and taxonomic classification.</title>
        <authorList>
            <person name="Goeker M."/>
        </authorList>
    </citation>
    <scope>NUCLEOTIDE SEQUENCE [LARGE SCALE GENOMIC DNA]</scope>
    <source>
        <strain evidence="6 7">DSM 26048</strain>
    </source>
</reference>
<dbReference type="Pfam" id="PF01152">
    <property type="entry name" value="Bac_globin"/>
    <property type="match status" value="1"/>
</dbReference>
<keyword evidence="3" id="KW-0479">Metal-binding</keyword>
<dbReference type="EMBL" id="JAGGLB010000001">
    <property type="protein sequence ID" value="MBP1988464.1"/>
    <property type="molecule type" value="Genomic_DNA"/>
</dbReference>
<protein>
    <submittedName>
        <fullName evidence="6">Hemoglobin</fullName>
    </submittedName>
</protein>
<evidence type="ECO:0000256" key="3">
    <source>
        <dbReference type="ARBA" id="ARBA00022723"/>
    </source>
</evidence>
<evidence type="ECO:0000256" key="4">
    <source>
        <dbReference type="ARBA" id="ARBA00023004"/>
    </source>
</evidence>
<dbReference type="SUPFAM" id="SSF46458">
    <property type="entry name" value="Globin-like"/>
    <property type="match status" value="1"/>
</dbReference>
<dbReference type="InterPro" id="IPR009050">
    <property type="entry name" value="Globin-like_sf"/>
</dbReference>
<dbReference type="InterPro" id="IPR001486">
    <property type="entry name" value="Hemoglobin_trunc"/>
</dbReference>
<proteinExistence type="inferred from homology"/>
<keyword evidence="1" id="KW-0813">Transport</keyword>
<gene>
    <name evidence="6" type="ORF">J2Z66_000059</name>
</gene>
<accession>A0ABS4ILM1</accession>
<dbReference type="Proteomes" id="UP001519287">
    <property type="component" value="Unassembled WGS sequence"/>
</dbReference>
<evidence type="ECO:0000313" key="7">
    <source>
        <dbReference type="Proteomes" id="UP001519287"/>
    </source>
</evidence>
<dbReference type="PANTHER" id="PTHR47366:SF1">
    <property type="entry name" value="TWO-ON-TWO HEMOGLOBIN-3"/>
    <property type="match status" value="1"/>
</dbReference>
<keyword evidence="4" id="KW-0408">Iron</keyword>
<evidence type="ECO:0000256" key="1">
    <source>
        <dbReference type="ARBA" id="ARBA00022448"/>
    </source>
</evidence>
<keyword evidence="2" id="KW-0349">Heme</keyword>
<comment type="caution">
    <text evidence="6">The sequence shown here is derived from an EMBL/GenBank/DDBJ whole genome shotgun (WGS) entry which is preliminary data.</text>
</comment>
<comment type="similarity">
    <text evidence="5">Belongs to the truncated hemoglobin family. Group II subfamily.</text>
</comment>
<name>A0ABS4ILM1_9BACL</name>
<evidence type="ECO:0000256" key="5">
    <source>
        <dbReference type="ARBA" id="ARBA00034496"/>
    </source>
</evidence>
<sequence>MNKMEIERITLFEQMGGTPALHNLVELFYQHVLADPILKSLFPPDIKPVMIKQEQFLTQFFGGPPLYTNEYGHPRMRARHLSFPITRERADAWLACMHKALQETIQDVSLREEILERLSITAYFFVNKEE</sequence>
<dbReference type="PANTHER" id="PTHR47366">
    <property type="entry name" value="TWO-ON-TWO HEMOGLOBIN-3"/>
    <property type="match status" value="1"/>
</dbReference>
<dbReference type="InterPro" id="IPR044203">
    <property type="entry name" value="GlbO/GLB3-like"/>
</dbReference>
<organism evidence="6 7">
    <name type="scientific">Paenibacillus eucommiae</name>
    <dbReference type="NCBI Taxonomy" id="1355755"/>
    <lineage>
        <taxon>Bacteria</taxon>
        <taxon>Bacillati</taxon>
        <taxon>Bacillota</taxon>
        <taxon>Bacilli</taxon>
        <taxon>Bacillales</taxon>
        <taxon>Paenibacillaceae</taxon>
        <taxon>Paenibacillus</taxon>
    </lineage>
</organism>
<keyword evidence="7" id="KW-1185">Reference proteome</keyword>
<evidence type="ECO:0000256" key="2">
    <source>
        <dbReference type="ARBA" id="ARBA00022617"/>
    </source>
</evidence>
<dbReference type="Gene3D" id="1.10.490.10">
    <property type="entry name" value="Globins"/>
    <property type="match status" value="1"/>
</dbReference>
<dbReference type="InterPro" id="IPR012292">
    <property type="entry name" value="Globin/Proto"/>
</dbReference>